<reference evidence="2 3" key="1">
    <citation type="journal article" date="2019" name="PLoS ONE">
        <title>Comparative genome analysis indicates high evolutionary potential of pathogenicity genes in Colletotrichum tanaceti.</title>
        <authorList>
            <person name="Lelwala R.V."/>
            <person name="Korhonen P.K."/>
            <person name="Young N.D."/>
            <person name="Scott J.B."/>
            <person name="Ades P.A."/>
            <person name="Gasser R.B."/>
            <person name="Taylor P.W.J."/>
        </authorList>
    </citation>
    <scope>NUCLEOTIDE SEQUENCE [LARGE SCALE GENOMIC DNA]</scope>
    <source>
        <strain evidence="2">BRIP57314</strain>
    </source>
</reference>
<proteinExistence type="predicted"/>
<gene>
    <name evidence="2" type="ORF">CTA1_11662</name>
</gene>
<dbReference type="AlphaFoldDB" id="A0A4U6XIF1"/>
<evidence type="ECO:0000313" key="2">
    <source>
        <dbReference type="EMBL" id="TKW55132.1"/>
    </source>
</evidence>
<accession>A0A4U6XIF1</accession>
<feature type="compositionally biased region" description="Low complexity" evidence="1">
    <location>
        <begin position="263"/>
        <end position="279"/>
    </location>
</feature>
<dbReference type="Proteomes" id="UP000310108">
    <property type="component" value="Unassembled WGS sequence"/>
</dbReference>
<feature type="compositionally biased region" description="Polar residues" evidence="1">
    <location>
        <begin position="289"/>
        <end position="299"/>
    </location>
</feature>
<sequence length="332" mass="36628">MKSHRRHQHGRKSDKRNSHKEQKTSDITAGSAKPERSSSLSSSSPPLSFLFVVNELTVIDEGHGRGPFVDRFGSPLPPEGVECYGDETVGAVWRYQNGAVTAAPDFFWNRPQRGSPGDIATLHHGFDGLGQPVSYYHSMATYSTHSVFNCWRFLPCVWTAADISTVATVDFNVDHKWSALEFRHDPLEPGRTRIQGPERFVAGRDPSWVPHLLPSTYAAPQSAPPSRGLGGPFGIVIGLLALARRPGHADDAFRDGLWSHGRLAGSRSGRAGERASPSADEPRCRSMANVETENQNQTQKVRREGLWSASATTVTTCPDRRMMPFFPLKREA</sequence>
<feature type="region of interest" description="Disordered" evidence="1">
    <location>
        <begin position="1"/>
        <end position="44"/>
    </location>
</feature>
<dbReference type="OrthoDB" id="5243686at2759"/>
<feature type="region of interest" description="Disordered" evidence="1">
    <location>
        <begin position="263"/>
        <end position="303"/>
    </location>
</feature>
<protein>
    <submittedName>
        <fullName evidence="2">Uncharacterized protein</fullName>
    </submittedName>
</protein>
<dbReference type="EMBL" id="PJEX01000110">
    <property type="protein sequence ID" value="TKW55132.1"/>
    <property type="molecule type" value="Genomic_DNA"/>
</dbReference>
<evidence type="ECO:0000313" key="3">
    <source>
        <dbReference type="Proteomes" id="UP000310108"/>
    </source>
</evidence>
<keyword evidence="3" id="KW-1185">Reference proteome</keyword>
<comment type="caution">
    <text evidence="2">The sequence shown here is derived from an EMBL/GenBank/DDBJ whole genome shotgun (WGS) entry which is preliminary data.</text>
</comment>
<feature type="compositionally biased region" description="Basic residues" evidence="1">
    <location>
        <begin position="1"/>
        <end position="14"/>
    </location>
</feature>
<organism evidence="2 3">
    <name type="scientific">Colletotrichum tanaceti</name>
    <dbReference type="NCBI Taxonomy" id="1306861"/>
    <lineage>
        <taxon>Eukaryota</taxon>
        <taxon>Fungi</taxon>
        <taxon>Dikarya</taxon>
        <taxon>Ascomycota</taxon>
        <taxon>Pezizomycotina</taxon>
        <taxon>Sordariomycetes</taxon>
        <taxon>Hypocreomycetidae</taxon>
        <taxon>Glomerellales</taxon>
        <taxon>Glomerellaceae</taxon>
        <taxon>Colletotrichum</taxon>
        <taxon>Colletotrichum destructivum species complex</taxon>
    </lineage>
</organism>
<dbReference type="STRING" id="1306861.A0A4U6XIF1"/>
<name>A0A4U6XIF1_9PEZI</name>
<feature type="compositionally biased region" description="Basic and acidic residues" evidence="1">
    <location>
        <begin position="15"/>
        <end position="24"/>
    </location>
</feature>
<evidence type="ECO:0000256" key="1">
    <source>
        <dbReference type="SAM" id="MobiDB-lite"/>
    </source>
</evidence>